<feature type="region of interest" description="Disordered" evidence="1">
    <location>
        <begin position="668"/>
        <end position="690"/>
    </location>
</feature>
<accession>A0AAN9TL54</accession>
<dbReference type="AlphaFoldDB" id="A0AAN9TL54"/>
<feature type="region of interest" description="Disordered" evidence="1">
    <location>
        <begin position="426"/>
        <end position="472"/>
    </location>
</feature>
<dbReference type="Proteomes" id="UP001367676">
    <property type="component" value="Unassembled WGS sequence"/>
</dbReference>
<keyword evidence="3" id="KW-1185">Reference proteome</keyword>
<protein>
    <submittedName>
        <fullName evidence="2">Uncharacterized protein</fullName>
    </submittedName>
</protein>
<sequence>MENNAIIKCTNVLDDSFCTVIILKYKVYRDDTGKLFGQLLVLKHKVENFLKEVLDEDLLFQNPLLQRTKDGLLDLFQGLTALCSGISQSREMLRVPELVPEKDTSESYEMKFVKGNTLSDVWLCYVDNGALLNLLKRLSEKYENDELEPFIFYPRIGEHVYFKQGQNIFRGIVQEYVIPNENENEERVDVKILNIDNSDVVVLPQNCIFQMDKDGIELPMQCVLCSMQEADITTSDSNSRPLTDLSVGTLKKHKLNVTFQGKKVTVKNSPIEAQCVSITLSVDKLKDKKNSLDVNSKEFVPRNSIPNDTAVLSSGTSEADSKSVGTTRSSSPGSSQDDMTTKEVVANVSDDRIKNQSTNALATATTPSSVVVPGVASARGPVAVASSPSPVNHHSSKDRTVDSIKHNVINHTVSSKNDTSHVVPANVFRPTSAHPPASSYDKDRNTMSNTATYNRYGSPKVTDTSAAPASKVGKTVSTIVDKLKNVTTLSSPNNETRTKVIGGGGPPSSSPHSSQTQSPASMPPNAQMPPYLFLPPGPVHFPHQFMHIPASVAAAGNPGHPPQQLGSSMPLFLPPYPPTYLSPAAAAPPPPGSAHSQAATYHMPPASSPYQPYMQPMAVAPFFSQPPFSQQFYQTSHMQHSWSHLPPSYHVSGAGGGGGNINLPHQGGGGGNTINKSDVPAGPLMSSKFK</sequence>
<proteinExistence type="predicted"/>
<feature type="region of interest" description="Disordered" evidence="1">
    <location>
        <begin position="584"/>
        <end position="603"/>
    </location>
</feature>
<feature type="region of interest" description="Disordered" evidence="1">
    <location>
        <begin position="299"/>
        <end position="342"/>
    </location>
</feature>
<feature type="compositionally biased region" description="Polar residues" evidence="1">
    <location>
        <begin position="304"/>
        <end position="338"/>
    </location>
</feature>
<feature type="compositionally biased region" description="Low complexity" evidence="1">
    <location>
        <begin position="510"/>
        <end position="520"/>
    </location>
</feature>
<evidence type="ECO:0000313" key="3">
    <source>
        <dbReference type="Proteomes" id="UP001367676"/>
    </source>
</evidence>
<comment type="caution">
    <text evidence="2">The sequence shown here is derived from an EMBL/GenBank/DDBJ whole genome shotgun (WGS) entry which is preliminary data.</text>
</comment>
<gene>
    <name evidence="2" type="ORF">V9T40_002651</name>
</gene>
<feature type="compositionally biased region" description="Polar residues" evidence="1">
    <location>
        <begin position="446"/>
        <end position="467"/>
    </location>
</feature>
<dbReference type="EMBL" id="JBBCAQ010000022">
    <property type="protein sequence ID" value="KAK7591038.1"/>
    <property type="molecule type" value="Genomic_DNA"/>
</dbReference>
<evidence type="ECO:0000256" key="1">
    <source>
        <dbReference type="SAM" id="MobiDB-lite"/>
    </source>
</evidence>
<name>A0AAN9TL54_9HEMI</name>
<dbReference type="SUPFAM" id="SSF63748">
    <property type="entry name" value="Tudor/PWWP/MBT"/>
    <property type="match status" value="1"/>
</dbReference>
<organism evidence="2 3">
    <name type="scientific">Parthenolecanium corni</name>
    <dbReference type="NCBI Taxonomy" id="536013"/>
    <lineage>
        <taxon>Eukaryota</taxon>
        <taxon>Metazoa</taxon>
        <taxon>Ecdysozoa</taxon>
        <taxon>Arthropoda</taxon>
        <taxon>Hexapoda</taxon>
        <taxon>Insecta</taxon>
        <taxon>Pterygota</taxon>
        <taxon>Neoptera</taxon>
        <taxon>Paraneoptera</taxon>
        <taxon>Hemiptera</taxon>
        <taxon>Sternorrhyncha</taxon>
        <taxon>Coccoidea</taxon>
        <taxon>Coccidae</taxon>
        <taxon>Parthenolecanium</taxon>
    </lineage>
</organism>
<evidence type="ECO:0000313" key="2">
    <source>
        <dbReference type="EMBL" id="KAK7591038.1"/>
    </source>
</evidence>
<feature type="region of interest" description="Disordered" evidence="1">
    <location>
        <begin position="487"/>
        <end position="531"/>
    </location>
</feature>
<reference evidence="2 3" key="1">
    <citation type="submission" date="2024-03" db="EMBL/GenBank/DDBJ databases">
        <title>Adaptation during the transition from Ophiocordyceps entomopathogen to insect associate is accompanied by gene loss and intensified selection.</title>
        <authorList>
            <person name="Ward C.M."/>
            <person name="Onetto C.A."/>
            <person name="Borneman A.R."/>
        </authorList>
    </citation>
    <scope>NUCLEOTIDE SEQUENCE [LARGE SCALE GENOMIC DNA]</scope>
    <source>
        <strain evidence="2">AWRI1</strain>
        <tissue evidence="2">Single Adult Female</tissue>
    </source>
</reference>